<dbReference type="EMBL" id="CP025536">
    <property type="protein sequence ID" value="AUW96780.1"/>
    <property type="molecule type" value="Genomic_DNA"/>
</dbReference>
<keyword evidence="2" id="KW-1185">Reference proteome</keyword>
<dbReference type="GeneID" id="98393556"/>
<protein>
    <submittedName>
        <fullName evidence="1">Uncharacterized protein</fullName>
    </submittedName>
</protein>
<reference evidence="1 2" key="2">
    <citation type="submission" date="2018-02" db="EMBL/GenBank/DDBJ databases">
        <title>Whole genome sequencing analysis of Streptococcus pluranimalium isolated from cattle infected mastitis in China.</title>
        <authorList>
            <person name="Zhang J.-R."/>
            <person name="Hu G.-Z."/>
        </authorList>
    </citation>
    <scope>NUCLEOTIDE SEQUENCE [LARGE SCALE GENOMIC DNA]</scope>
    <source>
        <strain evidence="1 2">TH11417</strain>
    </source>
</reference>
<accession>A0A2L0D553</accession>
<dbReference type="Gene3D" id="3.40.570.10">
    <property type="entry name" value="Extracellular Endonuclease, subunit A"/>
    <property type="match status" value="1"/>
</dbReference>
<dbReference type="Proteomes" id="UP000238956">
    <property type="component" value="Chromosome"/>
</dbReference>
<gene>
    <name evidence="1" type="ORF">C0J00_06495</name>
</gene>
<evidence type="ECO:0000313" key="2">
    <source>
        <dbReference type="Proteomes" id="UP000238956"/>
    </source>
</evidence>
<dbReference type="KEGG" id="splr:C0J00_06495"/>
<proteinExistence type="predicted"/>
<dbReference type="InterPro" id="IPR044929">
    <property type="entry name" value="DNA/RNA_non-sp_Endonuclease_sf"/>
</dbReference>
<name>A0A2L0D553_9STRE</name>
<dbReference type="RefSeq" id="WP_104968103.1">
    <property type="nucleotide sequence ID" value="NZ_CP025536.1"/>
</dbReference>
<dbReference type="AlphaFoldDB" id="A0A2L0D553"/>
<evidence type="ECO:0000313" key="1">
    <source>
        <dbReference type="EMBL" id="AUW96780.1"/>
    </source>
</evidence>
<reference evidence="1 2" key="1">
    <citation type="submission" date="2017-12" db="EMBL/GenBank/DDBJ databases">
        <authorList>
            <person name="Hurst M.R.H."/>
        </authorList>
    </citation>
    <scope>NUCLEOTIDE SEQUENCE [LARGE SCALE GENOMIC DNA]</scope>
    <source>
        <strain evidence="1 2">TH11417</strain>
    </source>
</reference>
<organism evidence="1 2">
    <name type="scientific">Streptococcus pluranimalium</name>
    <dbReference type="NCBI Taxonomy" id="82348"/>
    <lineage>
        <taxon>Bacteria</taxon>
        <taxon>Bacillati</taxon>
        <taxon>Bacillota</taxon>
        <taxon>Bacilli</taxon>
        <taxon>Lactobacillales</taxon>
        <taxon>Streptococcaceae</taxon>
        <taxon>Streptococcus</taxon>
    </lineage>
</organism>
<sequence>MEFELEYVENGKYFNILNKWEIDPSVERLPYYDRKSKRIVILRKNPISDYFIESLTEIHHDGIPSEQDMDRGHFIAQSFKEFLLTPDELRSFKNEVNIFFGRQNKANITPQSPAANRNSKDLTGQAKFELQISDYLKKSSDGKVYFEIEELTIDTIGLGRRIYIHWFNDEKCDNHPLQLEYISKI</sequence>
<dbReference type="OrthoDB" id="9921859at2"/>